<proteinExistence type="inferred from homology"/>
<dbReference type="GO" id="GO:0009086">
    <property type="term" value="P:methionine biosynthetic process"/>
    <property type="evidence" value="ECO:0007669"/>
    <property type="project" value="TreeGrafter"/>
</dbReference>
<dbReference type="PANTHER" id="PTHR45754:SF3">
    <property type="entry name" value="METHYLENETETRAHYDROFOLATE REDUCTASE (NADPH)"/>
    <property type="match status" value="1"/>
</dbReference>
<dbReference type="SUPFAM" id="SSF51730">
    <property type="entry name" value="FAD-linked oxidoreductase"/>
    <property type="match status" value="1"/>
</dbReference>
<accession>A0A381YM24</accession>
<gene>
    <name evidence="7" type="ORF">METZ01_LOCUS130417</name>
</gene>
<comment type="cofactor">
    <cofactor evidence="1">
        <name>FAD</name>
        <dbReference type="ChEBI" id="CHEBI:57692"/>
    </cofactor>
</comment>
<name>A0A381YM24_9ZZZZ</name>
<dbReference type="Gene3D" id="3.20.20.220">
    <property type="match status" value="1"/>
</dbReference>
<keyword evidence="4" id="KW-0285">Flavoprotein</keyword>
<evidence type="ECO:0000256" key="1">
    <source>
        <dbReference type="ARBA" id="ARBA00001974"/>
    </source>
</evidence>
<dbReference type="GO" id="GO:0071949">
    <property type="term" value="F:FAD binding"/>
    <property type="evidence" value="ECO:0007669"/>
    <property type="project" value="TreeGrafter"/>
</dbReference>
<dbReference type="Pfam" id="PF02219">
    <property type="entry name" value="MTHFR"/>
    <property type="match status" value="1"/>
</dbReference>
<dbReference type="GO" id="GO:0005829">
    <property type="term" value="C:cytosol"/>
    <property type="evidence" value="ECO:0007669"/>
    <property type="project" value="TreeGrafter"/>
</dbReference>
<dbReference type="PANTHER" id="PTHR45754">
    <property type="entry name" value="METHYLENETETRAHYDROFOLATE REDUCTASE"/>
    <property type="match status" value="1"/>
</dbReference>
<dbReference type="CDD" id="cd00537">
    <property type="entry name" value="MTHFR"/>
    <property type="match status" value="1"/>
</dbReference>
<dbReference type="InterPro" id="IPR029041">
    <property type="entry name" value="FAD-linked_oxidoreductase-like"/>
</dbReference>
<dbReference type="EMBL" id="UINC01018461">
    <property type="protein sequence ID" value="SVA77563.1"/>
    <property type="molecule type" value="Genomic_DNA"/>
</dbReference>
<protein>
    <submittedName>
        <fullName evidence="7">Uncharacterized protein</fullName>
    </submittedName>
</protein>
<evidence type="ECO:0000256" key="2">
    <source>
        <dbReference type="ARBA" id="ARBA00004777"/>
    </source>
</evidence>
<organism evidence="7">
    <name type="scientific">marine metagenome</name>
    <dbReference type="NCBI Taxonomy" id="408172"/>
    <lineage>
        <taxon>unclassified sequences</taxon>
        <taxon>metagenomes</taxon>
        <taxon>ecological metagenomes</taxon>
    </lineage>
</organism>
<dbReference type="UniPathway" id="UPA00193"/>
<sequence>MSAGPTELEAKIDLLKGSVHAINITDNPGATAHISSLAGSVIVLNKGIDPILQMTCRDRNRLAIQSELMGASALGIRNVLALSGDPIRVGNQPDAKAVFDINSKTLLSIIEDMNSKGQTMAGRELLTKAEFFPGAAAIVHDPEIDWDPKKLSNKAKAGAKFIQTQFCFDVELLTRYMDRIVASGLSEQLYFIVGIGPLRSDKSAKWMKDKLFGTVMPDNIVSRMAQAKDQVQEGIDICAELIDQFREIPGVHGVHLMAPRNLSAIAPTVARAGIKI</sequence>
<evidence type="ECO:0000256" key="3">
    <source>
        <dbReference type="ARBA" id="ARBA00006743"/>
    </source>
</evidence>
<evidence type="ECO:0000313" key="7">
    <source>
        <dbReference type="EMBL" id="SVA77563.1"/>
    </source>
</evidence>
<evidence type="ECO:0000256" key="4">
    <source>
        <dbReference type="ARBA" id="ARBA00022630"/>
    </source>
</evidence>
<dbReference type="InterPro" id="IPR003171">
    <property type="entry name" value="Mehydrof_redctse-like"/>
</dbReference>
<keyword evidence="6" id="KW-0560">Oxidoreductase</keyword>
<comment type="similarity">
    <text evidence="3">Belongs to the methylenetetrahydrofolate reductase family.</text>
</comment>
<comment type="pathway">
    <text evidence="2">One-carbon metabolism; tetrahydrofolate interconversion.</text>
</comment>
<reference evidence="7" key="1">
    <citation type="submission" date="2018-05" db="EMBL/GenBank/DDBJ databases">
        <authorList>
            <person name="Lanie J.A."/>
            <person name="Ng W.-L."/>
            <person name="Kazmierczak K.M."/>
            <person name="Andrzejewski T.M."/>
            <person name="Davidsen T.M."/>
            <person name="Wayne K.J."/>
            <person name="Tettelin H."/>
            <person name="Glass J.I."/>
            <person name="Rusch D."/>
            <person name="Podicherti R."/>
            <person name="Tsui H.-C.T."/>
            <person name="Winkler M.E."/>
        </authorList>
    </citation>
    <scope>NUCLEOTIDE SEQUENCE</scope>
</reference>
<evidence type="ECO:0000256" key="5">
    <source>
        <dbReference type="ARBA" id="ARBA00022827"/>
    </source>
</evidence>
<dbReference type="GO" id="GO:0004489">
    <property type="term" value="F:methylenetetrahydrofolate reductase [NAD(P)H] activity"/>
    <property type="evidence" value="ECO:0007669"/>
    <property type="project" value="InterPro"/>
</dbReference>
<dbReference type="AlphaFoldDB" id="A0A381YM24"/>
<dbReference type="GO" id="GO:0035999">
    <property type="term" value="P:tetrahydrofolate interconversion"/>
    <property type="evidence" value="ECO:0007669"/>
    <property type="project" value="UniProtKB-UniPathway"/>
</dbReference>
<evidence type="ECO:0000256" key="6">
    <source>
        <dbReference type="ARBA" id="ARBA00023002"/>
    </source>
</evidence>
<keyword evidence="5" id="KW-0274">FAD</keyword>